<sequence>MVNNSLNRVENTLRSIAKRYKSVKYSLGLAILFLMMGVSAFSEDIIPQAQVLSREEIASSKDNLKGSIGNLQSKIDTAKKENEKGLKGLKLELIQLMEQGDQVVKSPWASWQFGAHYIYSKWNGEYKGRGDKTEKYTYYGKYGQSNNIYENYISPNSKKYSTLSRGTNVTSATSNNRIGLNHSYGLVEAQRVQEGIVGFNVSAAIRPKQVQKGTIIIADKNPVTPEQPEAISFNTPNINITPPAALTLTAAAPTVNAPTVGTPNVNIPNLPSSISFSPVTPSVTAPTAPSISLISPVNLSFTSTGFGQNDQSRINPNLVSATAGKIALENFSNYITGNGGADTLKITSTGALTKWDGTNVSASGGYTSLGGIAPHPNGDLVPGSATSSLHSFISHTIDQNSTISGKYDITRDNTGNQTITFLSLNPYMVGYNSNGDKTVKIGSGATITLHTTIPSGSTNALVAVEHQLLAGTHGGNKVSTYNTPSGATSIFENAGTIDLNSGKNMVGIMIDTEYFYANTNSYFKKKPSTKNTGLIKISSGASESIAIDFGLYIPQPGASDINLFGPNTNVTVGNILIEGTKSYGYRQKDYSSAGNPRYYDVTGTVDGSTGIITLKGSQNVGYSIAQGKSTGDPISNFKKMQVLVAGTNNVGFLRNSNTTATNSNDMVLDAAKLGNTFNFDKTATGGALIRSDIHGIVLDNNITVNKSGVKNSLMQAGGTGTVTLAANKTATSTASAEFYGMTAGDFDGVDDTDVAKAINKGTLNIGGNKSLGIAIDKGDQGSNDTTGTITFSGTNGAGVYNTGTFTNSGKINITGQNSIGIFNSGTGTTTINAGTNSKIVGTAKNSTGVFATGGTVTNNGTISMNAASVKGLVVNKNTANIINKGTVLAKGNGAVAAAALAGTITPTTGTITANGTSGIALYTGGGTINAIGGNIIAENGAINVYAKTGTINFKGATITTKASSLAFMYSKTGTVNFANATIANIGENGTAFYIAPATVPTTVKYSAFTGIGNISSKFTNLSNLTLRMSKNSNVAVASYVRSNLTNLAASNIGSLGAHIQDKSGGAGYNDYLLYKSELTANPGSTYAQFKKVGLSNSSIINNTTLSTNDNKVTLMAQENSVANLAWVKLTNNKIIELKGKNSLAMYAANGTITNSTSASISVGESGVAIYGNNKGIGDTNIVNNGTITVGKNSTAIYATNYVKTGLENKGTISLNGNNAVGMSFAPKFSIAKVFENKGTIKSSTNSLIGNTAMVANKDAKSVQYTALNSGIISLANKGIGMYTNTSKSNVTTAPILSNKGNIIVGEHGIGLFGYQENTTGNITVGNGGIGLYSKGGAVRIGSTSVSPIIKVGNNNATAVFVAGNGQTVTSTNAKYNIGSNSYGFVNTGANTLNISGGSATLTDNGVFIYSSNTSGNIISKTTITSSGSKGSNLGIYSTGIVNNNGNITFIKGIGNIGVYATNNGIINNNGKITLGASTITKRSIGVISNIGTINNIGNVVVNGKYGVGAYSTGSASKVNNKGSITLSGDETIGAYGAGSSNINLISGKVEINGNKSTGYYLDGGTNSKIASGAKINIIGKESNGVYVNNHGVLTYIGTTKVSGDAAYGLIVDGNSKVNATGGTLIVNGTTGINKASSSATNTRGAAGLVVMQGSKLTGNGLTVNANVSGVNSVGIYSAGNLAINSANISAYDSAVNFFTNNGGTLSIGNNGGTSKVVTGTGNTKGALLFYSPSGRILLNGTVNATVEGSSSILKRGTAFYYTGSGTLGNIGTYSTLSPTNVATWAKASFGNGTYSTLGKLNLTMNPNSRLFLTEKINMNLSNTSVTNLFSGLSTSERPNVTGSNYKTFMLYHSHLNVDKAVNLDNTNDGYRLMEISSSAITNNNTINGTKAGQIAMAQENDTTTKSVVTLKNNRIINLSGANSAGIYGKNAIINNTNKITVTKSSTGIYGLKNTEISNTGSITAGNSSTAIYYSDVEKDSKGTIIRVANTVTGLTNAGTIRLNGNDAVGLTYEPGNITGTVTFENSSKASITSTGDKNVGMFAKLALNKATYNTINNGIITLGNSASMNNPNVGMYTNATVRGTNPLINNGNITVGKNSVGIYGFETTNTGNITVGDASVAIYSKGGNINLNGGNIKTATKEAVGVYTVGNGQTITNNNTTFKLGNTSFGFVNVGRGNNITSTGGSATLSNNGVFIYSNDRAGAINNSTAISSTGTTGSNYGIYASGRANNTANINFGAGIGNVGMYMVNGGIGRNSATITVGGSDPSNEIYSVGMAAGYIGDKSTPATTGIIENSGTINVNGISGIGMYGAGARTTVTNNGNIILKASNTTGIYVEEGAKAVNNGVIKTGASGLTNVSGVVLGRGSTLVNNNLIDIDATNGVGVYIKGGTIINEGTINVRGVGSQKKFTLTNTRTTKGIGNVDINAPAGSQTATITDNGVRVRPTIVTTTAQKPVSVSASSVGLYVNTSGKTYTNAINNLGALTSEADLIIGAEAAESTLSKYIQINDSKILGSYNNAIVNGGVSKWNIYAGSLTWISTPTLDKATGAIKNLYMAKISYTQWAKDKNTFNFTDGLEQRYGKEALGSRENEVFQKITKIGNNQEVLLYQAYDEMMGHQYANVQQRIQATGNILDKEFGYLRTDLRAASKNSGKIKTFGSKGEYKTNTAGILGYKNNAYGVAYVHENEDIKLGRGTGWYSGIVQNTIKFKDIGKSKEEQLQTKVGIFKSVPFDDNNSLNWTISGDIFVGHNKMNRKYLVVDEIFNAKSKYYTYGIGIKNEIGKEFRLSEGFSIRPYGALKVEYGRNTKIKEKSGQIRLEVKENDYISVKPEVGTELAYKHYFGTKALRTSIRVAYENEIGKVGDVKNKARVSYTSANWYDLRGEKEDRKGNVKFDLNVGLDNTRIGVNANVGYDTKGENLRGGVGLRVIF</sequence>
<organism evidence="2 3">
    <name type="scientific">Fusobacterium nucleatum subsp. polymorphum</name>
    <name type="common">Fusobacterium polymorphum</name>
    <dbReference type="NCBI Taxonomy" id="76857"/>
    <lineage>
        <taxon>Bacteria</taxon>
        <taxon>Fusobacteriati</taxon>
        <taxon>Fusobacteriota</taxon>
        <taxon>Fusobacteriia</taxon>
        <taxon>Fusobacteriales</taxon>
        <taxon>Fusobacteriaceae</taxon>
        <taxon>Fusobacterium</taxon>
    </lineage>
</organism>
<evidence type="ECO:0000313" key="2">
    <source>
        <dbReference type="EMBL" id="PGH20508.1"/>
    </source>
</evidence>
<feature type="domain" description="Autotransporter" evidence="1">
    <location>
        <begin position="2645"/>
        <end position="2929"/>
    </location>
</feature>
<comment type="caution">
    <text evidence="2">The sequence shown here is derived from an EMBL/GenBank/DDBJ whole genome shotgun (WGS) entry which is preliminary data.</text>
</comment>
<dbReference type="EMBL" id="NJGI01000005">
    <property type="protein sequence ID" value="PGH20508.1"/>
    <property type="molecule type" value="Genomic_DNA"/>
</dbReference>
<dbReference type="SMART" id="SM00869">
    <property type="entry name" value="Autotransporter"/>
    <property type="match status" value="1"/>
</dbReference>
<proteinExistence type="predicted"/>
<dbReference type="InterPro" id="IPR036709">
    <property type="entry name" value="Autotransporte_beta_dom_sf"/>
</dbReference>
<dbReference type="Proteomes" id="UP000222862">
    <property type="component" value="Unassembled WGS sequence"/>
</dbReference>
<dbReference type="PROSITE" id="PS51208">
    <property type="entry name" value="AUTOTRANSPORTER"/>
    <property type="match status" value="1"/>
</dbReference>
<gene>
    <name evidence="2" type="ORF">RN96_09970</name>
</gene>
<dbReference type="InterPro" id="IPR053787">
    <property type="entry name" value="Autotransptr-assoc_N"/>
</dbReference>
<evidence type="ECO:0000313" key="3">
    <source>
        <dbReference type="Proteomes" id="UP000222862"/>
    </source>
</evidence>
<protein>
    <recommendedName>
        <fullName evidence="1">Autotransporter domain-containing protein</fullName>
    </recommendedName>
</protein>
<dbReference type="InterPro" id="IPR005546">
    <property type="entry name" value="Autotransporte_beta"/>
</dbReference>
<dbReference type="RefSeq" id="WP_098703297.1">
    <property type="nucleotide sequence ID" value="NZ_NJGI01000005.1"/>
</dbReference>
<dbReference type="NCBIfam" id="NF033175">
    <property type="entry name" value="fuso_auto_Nterm"/>
    <property type="match status" value="1"/>
</dbReference>
<reference evidence="2 3" key="1">
    <citation type="submission" date="2017-06" db="EMBL/GenBank/DDBJ databases">
        <title>Genome sequencing of Fusobacterium nucleatum subsp. polymorphum KCOM 1232 (=ChDC F37).</title>
        <authorList>
            <person name="Kook J.-K."/>
            <person name="Park S.-N."/>
            <person name="Lim Y.K."/>
            <person name="Roh H."/>
        </authorList>
    </citation>
    <scope>NUCLEOTIDE SEQUENCE [LARGE SCALE GENOMIC DNA]</scope>
    <source>
        <strain evidence="3">KCOM 1232 ( ChDC F37)</strain>
    </source>
</reference>
<evidence type="ECO:0000259" key="1">
    <source>
        <dbReference type="PROSITE" id="PS51208"/>
    </source>
</evidence>
<dbReference type="SUPFAM" id="SSF103515">
    <property type="entry name" value="Autotransporter"/>
    <property type="match status" value="1"/>
</dbReference>
<name>A0A2B7YHW8_FUSNP</name>
<accession>A0A2B7YHW8</accession>